<feature type="compositionally biased region" description="Polar residues" evidence="14">
    <location>
        <begin position="1057"/>
        <end position="1071"/>
    </location>
</feature>
<feature type="region of interest" description="Disordered" evidence="14">
    <location>
        <begin position="982"/>
        <end position="1015"/>
    </location>
</feature>
<feature type="domain" description="VIP1 N-terminal" evidence="15">
    <location>
        <begin position="49"/>
        <end position="136"/>
    </location>
</feature>
<dbReference type="SUPFAM" id="SSF56059">
    <property type="entry name" value="Glutathione synthetase ATP-binding domain-like"/>
    <property type="match status" value="1"/>
</dbReference>
<evidence type="ECO:0000256" key="11">
    <source>
        <dbReference type="ARBA" id="ARBA00055071"/>
    </source>
</evidence>
<dbReference type="InterPro" id="IPR037446">
    <property type="entry name" value="His_Pase_VIP1"/>
</dbReference>
<evidence type="ECO:0000256" key="5">
    <source>
        <dbReference type="ARBA" id="ARBA00022679"/>
    </source>
</evidence>
<evidence type="ECO:0000256" key="3">
    <source>
        <dbReference type="ARBA" id="ARBA00012893"/>
    </source>
</evidence>
<evidence type="ECO:0000256" key="1">
    <source>
        <dbReference type="ARBA" id="ARBA00004514"/>
    </source>
</evidence>
<dbReference type="Proteomes" id="UP000887572">
    <property type="component" value="Unplaced"/>
</dbReference>
<dbReference type="GO" id="GO:0005524">
    <property type="term" value="F:ATP binding"/>
    <property type="evidence" value="ECO:0007669"/>
    <property type="project" value="UniProtKB-KW"/>
</dbReference>
<dbReference type="PANTHER" id="PTHR12750">
    <property type="entry name" value="DIPHOSPHOINOSITOL PENTAKISPHOSPHATE KINASE"/>
    <property type="match status" value="1"/>
</dbReference>
<dbReference type="InterPro" id="IPR029033">
    <property type="entry name" value="His_PPase_superfam"/>
</dbReference>
<proteinExistence type="inferred from homology"/>
<feature type="compositionally biased region" description="Polar residues" evidence="14">
    <location>
        <begin position="1294"/>
        <end position="1303"/>
    </location>
</feature>
<dbReference type="InterPro" id="IPR000560">
    <property type="entry name" value="His_Pase_clade-2"/>
</dbReference>
<evidence type="ECO:0000256" key="10">
    <source>
        <dbReference type="ARBA" id="ARBA00034629"/>
    </source>
</evidence>
<dbReference type="InterPro" id="IPR040557">
    <property type="entry name" value="VIP1_N"/>
</dbReference>
<dbReference type="Pfam" id="PF00328">
    <property type="entry name" value="His_Phos_2"/>
    <property type="match status" value="1"/>
</dbReference>
<evidence type="ECO:0000256" key="4">
    <source>
        <dbReference type="ARBA" id="ARBA00022490"/>
    </source>
</evidence>
<keyword evidence="8 13" id="KW-0067">ATP-binding</keyword>
<feature type="compositionally biased region" description="Polar residues" evidence="14">
    <location>
        <begin position="1367"/>
        <end position="1395"/>
    </location>
</feature>
<feature type="region of interest" description="Disordered" evidence="14">
    <location>
        <begin position="1284"/>
        <end position="1311"/>
    </location>
</feature>
<dbReference type="Gene3D" id="3.30.470.20">
    <property type="entry name" value="ATP-grasp fold, B domain"/>
    <property type="match status" value="1"/>
</dbReference>
<evidence type="ECO:0000256" key="9">
    <source>
        <dbReference type="ARBA" id="ARBA00033696"/>
    </source>
</evidence>
<keyword evidence="16" id="KW-1185">Reference proteome</keyword>
<comment type="similarity">
    <text evidence="2 13">Belongs to the histidine acid phosphatase family. VIP1 subfamily.</text>
</comment>
<feature type="compositionally biased region" description="Basic and acidic residues" evidence="14">
    <location>
        <begin position="1337"/>
        <end position="1366"/>
    </location>
</feature>
<evidence type="ECO:0000256" key="14">
    <source>
        <dbReference type="SAM" id="MobiDB-lite"/>
    </source>
</evidence>
<feature type="compositionally biased region" description="Polar residues" evidence="14">
    <location>
        <begin position="1003"/>
        <end position="1015"/>
    </location>
</feature>
<feature type="region of interest" description="Disordered" evidence="14">
    <location>
        <begin position="1195"/>
        <end position="1214"/>
    </location>
</feature>
<comment type="catalytic activity">
    <reaction evidence="10">
        <text>1D-myo-inositol hexakisphosphate + ATP = 1-diphospho-1D-myo-inositol 2,3,4,5,6-pentakisphosphate + ADP</text>
        <dbReference type="Rhea" id="RHEA:37459"/>
        <dbReference type="ChEBI" id="CHEBI:30616"/>
        <dbReference type="ChEBI" id="CHEBI:58130"/>
        <dbReference type="ChEBI" id="CHEBI:74946"/>
        <dbReference type="ChEBI" id="CHEBI:456216"/>
        <dbReference type="EC" id="2.7.4.24"/>
    </reaction>
    <physiologicalReaction direction="left-to-right" evidence="10">
        <dbReference type="Rhea" id="RHEA:37460"/>
    </physiologicalReaction>
</comment>
<evidence type="ECO:0000259" key="15">
    <source>
        <dbReference type="Pfam" id="PF18086"/>
    </source>
</evidence>
<keyword evidence="4 13" id="KW-0963">Cytoplasm</keyword>
<sequence length="1562" mass="177017">MTNSRDTTRKETVGFCCLTWHVFETAFEGVGERDGRRGSACRRRRVQKVCAMQRKANSKPMSSIMAKMGEFYKDYLDFIIFPEETILSEAVENWPLCDCLISFHSTDFPLKKAIEYEKLRRPYVLNDLHRQFDLLDRRKVFRTLARAGIDHPRHCVLIRNEKGELVGDELREFADHIEVNGMTFNKPFVEKPVNAEDHNIYIYYPSSVGGGSQRLFRKVNDRSSWYSPVSTVRKEGSYLYEEFIPADGTDVKVYAVGPYYAHAEARKAPGLDGKVERDADGKEVRYPVILSAKEKTIARRVVLAFGQSVCGFDLLRANGCSYVCDVNGFSFVKTSTKYYEDTAKILGNTILRRLASSLSIPWHIPFQDDDPPLVSTPSGKIMELRCVLAVIRHGDRTPKQKMKVAVKDERFWKMFQKYDGLRKRELKLKKPTQLMEILEIVRQLLQESLEQRRSLLGKNTHFLWEKRDGSASVGAEHSLTNELEKCEEAIKTWEQMRAVLEMYGHFSGINRKVQLKYLKTRTEKGTAGSKGSFVLEAGKSVLQNPSGALGDDDSQFASVPTLFLILKWGGELTTAGVLQAEALGRLFRTLYPGIRRTDGKESPEDTQGLGFLRLHSTYRHDLKIYSSDEGRVQMTAAAFARGLLALEGELTPILMQMVKSANTDGLLNDDYNARQFQNDIKSFLHSALQEDRDFTPSDYQSLNPSGLRSINNALEFIKNARKMCHEIAGYVQRMCEIIRWHKLNLNNTERTLYLNETWDLAERRWTKELREFRKPSKNGAGDGFDFDISKIPDIYDNIKYDMEHNPDLCINNEGEFERFYLCVKNMADIVVPQEYGINEESKICIAQRSTSNEAGDESLTRLDPRASEGIATPMRHVRTRLYFTSESHIHTLMNLIRYGGLCSPDDKKWQRAMNFLSGVTEFNYMTQLVLMVYEDSRTEEEKSEGGRQQGTDIKDRFHIELLFSPGLYPCFQTEKERIYESRYSNRHKTSTSDGNKCTKGNRHNNSTAAGGGNENTLSGCGEDKVYSSASLATKLTEVLDIGKFSENSQIDDCPTRESASTQPKCSNRAGNESTSEESYTKEEGNGGTYRQNSRKSADDDDDLPEENAVNLVVLDEVSAASGAKTFCKGDLARHSPTSMEHPMRKRHATFERDSLKTLSKSREEGTKVKEKTMSEFEKKCEDGNGVGERLITFERRESDGRERQERPHGHQHYQKSIVKSMSDLFANRQKLEEIANDDEDDFKSDVNDGGCAPSGVIAQSANELKLDEGQATVGHGRGEWAKQLLEGTKVKEGQSPTKQQNVSGDIGIGEDVRPNCSSTNIARIPLSSVFEGISTDGQKEGADGSDRSTEEETNRRKKEQQKDTNSKEQTIGTRNSPDTTESTESTIHTQQSSATIKDEDTEEHNRLSFRRTRFPYRFKHHTVNLLTGAATENRLISTDVLMGKFSDKTKRKASSNSVVLSTAVIGVRSSSAPRLQTYNAGDELSVNEIRRFWPPLRSLETMHDNLSWKEVDEFLKRMMKNCTPLPSPPKTPATHFDESVPMLFADKRKSDSTICRLPPLEH</sequence>
<accession>A0A914HWK8</accession>
<evidence type="ECO:0000313" key="16">
    <source>
        <dbReference type="Proteomes" id="UP000887572"/>
    </source>
</evidence>
<evidence type="ECO:0000256" key="2">
    <source>
        <dbReference type="ARBA" id="ARBA00005609"/>
    </source>
</evidence>
<feature type="region of interest" description="Disordered" evidence="14">
    <location>
        <begin position="1332"/>
        <end position="1406"/>
    </location>
</feature>
<comment type="function">
    <text evidence="11">Bifunctional inositol kinase that acts in concert with the IP6K kinases to synthesize the diphosphate group-containing inositol pyrophosphates diphosphoinositol pentakisphosphate, PP-InsP5, and bis-diphosphoinositol tetrakisphosphate, (PP)2-InsP4. PP-InsP5 and (PP)2-InsP4, also respectively called InsP7 and InsP8, may regulate a variety of cellular processes, including apoptosis, vesicle trafficking, cytoskeletal dynamics, and exocytosis. Phosphorylates inositol hexakisphosphate (InsP6) at position 1 to produce PP-InsP5 which is in turn phosphorylated by IP6Ks to produce (PP)2-InsP4. Alternatively, phosphorylates PP-InsP5 at position 1, produced by IP6Ks from InsP6, to produce (PP)2-InsP4.</text>
</comment>
<dbReference type="PANTHER" id="PTHR12750:SF9">
    <property type="entry name" value="INOSITOL HEXAKISPHOSPHATE AND DIPHOSPHOINOSITOL-PENTAKISPHOSPHATE KINASE"/>
    <property type="match status" value="1"/>
</dbReference>
<dbReference type="WBParaSite" id="Gr19_v10_g5148.t1">
    <property type="protein sequence ID" value="Gr19_v10_g5148.t1"/>
    <property type="gene ID" value="Gr19_v10_g5148"/>
</dbReference>
<protein>
    <recommendedName>
        <fullName evidence="12 13">Inositol hexakisphosphate and diphosphoinositol-pentakisphosphate kinase</fullName>
        <ecNumber evidence="3 13">2.7.4.24</ecNumber>
    </recommendedName>
</protein>
<dbReference type="GO" id="GO:0032958">
    <property type="term" value="P:inositol phosphate biosynthetic process"/>
    <property type="evidence" value="ECO:0007669"/>
    <property type="project" value="TreeGrafter"/>
</dbReference>
<dbReference type="EC" id="2.7.4.24" evidence="3 13"/>
<organism evidence="16 17">
    <name type="scientific">Globodera rostochiensis</name>
    <name type="common">Golden nematode worm</name>
    <name type="synonym">Heterodera rostochiensis</name>
    <dbReference type="NCBI Taxonomy" id="31243"/>
    <lineage>
        <taxon>Eukaryota</taxon>
        <taxon>Metazoa</taxon>
        <taxon>Ecdysozoa</taxon>
        <taxon>Nematoda</taxon>
        <taxon>Chromadorea</taxon>
        <taxon>Rhabditida</taxon>
        <taxon>Tylenchina</taxon>
        <taxon>Tylenchomorpha</taxon>
        <taxon>Tylenchoidea</taxon>
        <taxon>Heteroderidae</taxon>
        <taxon>Heteroderinae</taxon>
        <taxon>Globodera</taxon>
    </lineage>
</organism>
<dbReference type="Gene3D" id="3.40.50.11950">
    <property type="match status" value="1"/>
</dbReference>
<dbReference type="Pfam" id="PF18086">
    <property type="entry name" value="PPIP5K2_N"/>
    <property type="match status" value="1"/>
</dbReference>
<dbReference type="GO" id="GO:0033857">
    <property type="term" value="F:5-diphosphoinositol pentakisphosphate 1-kinase activity"/>
    <property type="evidence" value="ECO:0007669"/>
    <property type="project" value="TreeGrafter"/>
</dbReference>
<name>A0A914HWK8_GLORO</name>
<dbReference type="GO" id="GO:0006020">
    <property type="term" value="P:inositol metabolic process"/>
    <property type="evidence" value="ECO:0007669"/>
    <property type="project" value="TreeGrafter"/>
</dbReference>
<feature type="region of interest" description="Disordered" evidence="14">
    <location>
        <begin position="1047"/>
        <end position="1104"/>
    </location>
</feature>
<dbReference type="CDD" id="cd07061">
    <property type="entry name" value="HP_HAP_like"/>
    <property type="match status" value="1"/>
</dbReference>
<evidence type="ECO:0000256" key="7">
    <source>
        <dbReference type="ARBA" id="ARBA00022777"/>
    </source>
</evidence>
<evidence type="ECO:0000256" key="12">
    <source>
        <dbReference type="ARBA" id="ARBA00071668"/>
    </source>
</evidence>
<evidence type="ECO:0000256" key="8">
    <source>
        <dbReference type="ARBA" id="ARBA00022840"/>
    </source>
</evidence>
<comment type="catalytic activity">
    <reaction evidence="9">
        <text>5-diphospho-1D-myo-inositol 1,2,3,4,6-pentakisphosphate + ATP + H(+) = 1,5-bis(diphospho)-1D-myo-inositol 2,3,4,6-tetrakisphosphate + ADP</text>
        <dbReference type="Rhea" id="RHEA:10276"/>
        <dbReference type="ChEBI" id="CHEBI:15378"/>
        <dbReference type="ChEBI" id="CHEBI:30616"/>
        <dbReference type="ChEBI" id="CHEBI:58628"/>
        <dbReference type="ChEBI" id="CHEBI:77983"/>
        <dbReference type="ChEBI" id="CHEBI:456216"/>
        <dbReference type="EC" id="2.7.4.24"/>
    </reaction>
    <physiologicalReaction direction="left-to-right" evidence="9">
        <dbReference type="Rhea" id="RHEA:10277"/>
    </physiologicalReaction>
</comment>
<dbReference type="InterPro" id="IPR033379">
    <property type="entry name" value="Acid_Pase_AS"/>
</dbReference>
<dbReference type="SUPFAM" id="SSF53254">
    <property type="entry name" value="Phosphoglycerate mutase-like"/>
    <property type="match status" value="1"/>
</dbReference>
<evidence type="ECO:0000256" key="6">
    <source>
        <dbReference type="ARBA" id="ARBA00022741"/>
    </source>
</evidence>
<keyword evidence="7 13" id="KW-0418">Kinase</keyword>
<dbReference type="FunFam" id="3.30.470.20:FF:000003">
    <property type="entry name" value="Inositol hexakisphosphate and diphosphoinositol-pentakisphosphate kinase"/>
    <property type="match status" value="1"/>
</dbReference>
<comment type="subcellular location">
    <subcellularLocation>
        <location evidence="1 13">Cytoplasm</location>
        <location evidence="1 13">Cytosol</location>
    </subcellularLocation>
</comment>
<dbReference type="Gene3D" id="3.40.50.1240">
    <property type="entry name" value="Phosphoglycerate mutase-like"/>
    <property type="match status" value="1"/>
</dbReference>
<keyword evidence="6 13" id="KW-0547">Nucleotide-binding</keyword>
<dbReference type="GO" id="GO:0005829">
    <property type="term" value="C:cytosol"/>
    <property type="evidence" value="ECO:0007669"/>
    <property type="project" value="UniProtKB-SubCell"/>
</dbReference>
<feature type="compositionally biased region" description="Basic and acidic residues" evidence="14">
    <location>
        <begin position="1195"/>
        <end position="1208"/>
    </location>
</feature>
<dbReference type="GO" id="GO:0016791">
    <property type="term" value="F:phosphatase activity"/>
    <property type="evidence" value="ECO:0007669"/>
    <property type="project" value="UniProtKB-ARBA"/>
</dbReference>
<dbReference type="GO" id="GO:0000828">
    <property type="term" value="F:inositol hexakisphosphate kinase activity"/>
    <property type="evidence" value="ECO:0007669"/>
    <property type="project" value="TreeGrafter"/>
</dbReference>
<keyword evidence="5 13" id="KW-0808">Transferase</keyword>
<reference evidence="17" key="1">
    <citation type="submission" date="2022-11" db="UniProtKB">
        <authorList>
            <consortium name="WormBaseParasite"/>
        </authorList>
    </citation>
    <scope>IDENTIFICATION</scope>
</reference>
<evidence type="ECO:0000313" key="17">
    <source>
        <dbReference type="WBParaSite" id="Gr19_v10_g5148.t1"/>
    </source>
</evidence>
<dbReference type="PROSITE" id="PS00616">
    <property type="entry name" value="HIS_ACID_PHOSPHAT_1"/>
    <property type="match status" value="1"/>
</dbReference>
<evidence type="ECO:0000256" key="13">
    <source>
        <dbReference type="RuleBase" id="RU365032"/>
    </source>
</evidence>